<name>A0A3B0Y9U2_9ZZZZ</name>
<evidence type="ECO:0000313" key="1">
    <source>
        <dbReference type="EMBL" id="VAW72317.1"/>
    </source>
</evidence>
<proteinExistence type="predicted"/>
<dbReference type="EMBL" id="UOFL01000036">
    <property type="protein sequence ID" value="VAW72317.1"/>
    <property type="molecule type" value="Genomic_DNA"/>
</dbReference>
<reference evidence="1" key="1">
    <citation type="submission" date="2018-06" db="EMBL/GenBank/DDBJ databases">
        <authorList>
            <person name="Zhirakovskaya E."/>
        </authorList>
    </citation>
    <scope>NUCLEOTIDE SEQUENCE</scope>
</reference>
<dbReference type="AlphaFoldDB" id="A0A3B0Y9U2"/>
<organism evidence="1">
    <name type="scientific">hydrothermal vent metagenome</name>
    <dbReference type="NCBI Taxonomy" id="652676"/>
    <lineage>
        <taxon>unclassified sequences</taxon>
        <taxon>metagenomes</taxon>
        <taxon>ecological metagenomes</taxon>
    </lineage>
</organism>
<protein>
    <submittedName>
        <fullName evidence="1">Uncharacterized protein</fullName>
    </submittedName>
</protein>
<sequence>MIERFKVSRRVVLWLGLIALTAFILQLQEARYNNIDPHGTDYHLIEVEKTCRLKQRCQLRKFVEGIELIIQWTKQQSANQYRLTVQHQLSIDRILFADITKKSAKLEAGVISGEVKGKGLSKISSNILQLNKILLKQSQTNMKYILYVFTENAIYEIRLGLLL</sequence>
<gene>
    <name evidence="1" type="ORF">MNBD_GAMMA12-1714</name>
</gene>
<accession>A0A3B0Y9U2</accession>